<keyword evidence="3" id="KW-0472">Membrane</keyword>
<accession>A0ABS4YWD7</accession>
<evidence type="ECO:0000256" key="1">
    <source>
        <dbReference type="SAM" id="Coils"/>
    </source>
</evidence>
<dbReference type="RefSeq" id="WP_209678106.1">
    <property type="nucleotide sequence ID" value="NZ_JAGIOI010000001.1"/>
</dbReference>
<keyword evidence="3" id="KW-1133">Transmembrane helix</keyword>
<evidence type="ECO:0000256" key="2">
    <source>
        <dbReference type="SAM" id="MobiDB-lite"/>
    </source>
</evidence>
<dbReference type="Proteomes" id="UP000711614">
    <property type="component" value="Unassembled WGS sequence"/>
</dbReference>
<evidence type="ECO:0000313" key="5">
    <source>
        <dbReference type="Proteomes" id="UP000711614"/>
    </source>
</evidence>
<keyword evidence="5" id="KW-1185">Reference proteome</keyword>
<keyword evidence="3" id="KW-0812">Transmembrane</keyword>
<protein>
    <submittedName>
        <fullName evidence="4">Uncharacterized protein</fullName>
    </submittedName>
</protein>
<comment type="caution">
    <text evidence="4">The sequence shown here is derived from an EMBL/GenBank/DDBJ whole genome shotgun (WGS) entry which is preliminary data.</text>
</comment>
<organism evidence="4 5">
    <name type="scientific">Arthrobacter stackebrandtii</name>
    <dbReference type="NCBI Taxonomy" id="272161"/>
    <lineage>
        <taxon>Bacteria</taxon>
        <taxon>Bacillati</taxon>
        <taxon>Actinomycetota</taxon>
        <taxon>Actinomycetes</taxon>
        <taxon>Micrococcales</taxon>
        <taxon>Micrococcaceae</taxon>
        <taxon>Arthrobacter</taxon>
    </lineage>
</organism>
<gene>
    <name evidence="4" type="ORF">JOF48_001072</name>
</gene>
<feature type="region of interest" description="Disordered" evidence="2">
    <location>
        <begin position="239"/>
        <end position="275"/>
    </location>
</feature>
<evidence type="ECO:0000256" key="3">
    <source>
        <dbReference type="SAM" id="Phobius"/>
    </source>
</evidence>
<feature type="compositionally biased region" description="Basic and acidic residues" evidence="2">
    <location>
        <begin position="1"/>
        <end position="22"/>
    </location>
</feature>
<feature type="region of interest" description="Disordered" evidence="2">
    <location>
        <begin position="1"/>
        <end position="88"/>
    </location>
</feature>
<evidence type="ECO:0000313" key="4">
    <source>
        <dbReference type="EMBL" id="MBP2412273.1"/>
    </source>
</evidence>
<name>A0ABS4YWD7_9MICC</name>
<proteinExistence type="predicted"/>
<feature type="transmembrane region" description="Helical" evidence="3">
    <location>
        <begin position="91"/>
        <end position="112"/>
    </location>
</feature>
<reference evidence="4 5" key="1">
    <citation type="submission" date="2021-03" db="EMBL/GenBank/DDBJ databases">
        <title>Sequencing the genomes of 1000 actinobacteria strains.</title>
        <authorList>
            <person name="Klenk H.-P."/>
        </authorList>
    </citation>
    <scope>NUCLEOTIDE SEQUENCE [LARGE SCALE GENOMIC DNA]</scope>
    <source>
        <strain evidence="4 5">DSM 16005</strain>
    </source>
</reference>
<keyword evidence="1" id="KW-0175">Coiled coil</keyword>
<sequence length="275" mass="28378">MTKELEKEKRKVAMTDEERKSGSETPASTAAPPGKVVPPATGKPVPPKGSAAPKESPGPKGSAAKKSGAAPKSAPAKKPAAGSKRRWKSKVLAGGLAAVALFGGGTFLGTTLPDPATSDAYVQLASEKSSVEQDLENSRVSFRKLDEKYADLQGTLKARDDDATARESAVAGAEKKVAEAEAAVKKREEAVAGAEAVKAKNTFGDGTRTVGRDIEPGSYIPTADVGSSCYWAILTTGTNGSDIVDNDLPGGGRPSVTLSEGQDFKSSRCGSWTKQ</sequence>
<feature type="coiled-coil region" evidence="1">
    <location>
        <begin position="170"/>
        <end position="197"/>
    </location>
</feature>
<feature type="compositionally biased region" description="Low complexity" evidence="2">
    <location>
        <begin position="58"/>
        <end position="82"/>
    </location>
</feature>
<dbReference type="EMBL" id="JAGIOI010000001">
    <property type="protein sequence ID" value="MBP2412273.1"/>
    <property type="molecule type" value="Genomic_DNA"/>
</dbReference>